<evidence type="ECO:0000256" key="5">
    <source>
        <dbReference type="SAM" id="Phobius"/>
    </source>
</evidence>
<dbReference type="PROSITE" id="PS51257">
    <property type="entry name" value="PROKAR_LIPOPROTEIN"/>
    <property type="match status" value="1"/>
</dbReference>
<feature type="domain" description="AMP-dependent synthetase/ligase" evidence="6">
    <location>
        <begin position="66"/>
        <end position="171"/>
    </location>
</feature>
<feature type="transmembrane region" description="Helical" evidence="5">
    <location>
        <begin position="12"/>
        <end position="36"/>
    </location>
</feature>
<dbReference type="GO" id="GO:0016405">
    <property type="term" value="F:CoA-ligase activity"/>
    <property type="evidence" value="ECO:0007669"/>
    <property type="project" value="TreeGrafter"/>
</dbReference>
<sequence length="237" mass="26895">MPVKVPGSIVIWFWFLSCITDAILTVDSILSYSIAIKFSKFNAEKMPSNRKIQEELDNIILDIPPFEKANALTKYDIFSLRQIIFGGTTIRLNVHEKIIKAMSDISITMVYGMTETGVISCQKDTERIGSSGYICKNVRVIIADLETGKPLKFIVHSEICVKFSCIMNGYYKNPESTKGVFDKDDRLSHSHIKYSMDFMDKISKIKTRTNILFQRDFFELTSETAMTSPVSSIIANI</sequence>
<keyword evidence="4" id="KW-0576">Peroxisome</keyword>
<dbReference type="Proteomes" id="UP000515204">
    <property type="component" value="Unplaced"/>
</dbReference>
<name>A0A6P3X571_DINQU</name>
<keyword evidence="5" id="KW-0472">Membrane</keyword>
<dbReference type="OrthoDB" id="10253869at2759"/>
<dbReference type="InterPro" id="IPR000873">
    <property type="entry name" value="AMP-dep_synth/lig_dom"/>
</dbReference>
<dbReference type="PANTHER" id="PTHR24096">
    <property type="entry name" value="LONG-CHAIN-FATTY-ACID--COA LIGASE"/>
    <property type="match status" value="1"/>
</dbReference>
<evidence type="ECO:0000256" key="4">
    <source>
        <dbReference type="ARBA" id="ARBA00023140"/>
    </source>
</evidence>
<proteinExistence type="inferred from homology"/>
<dbReference type="Gene3D" id="3.40.50.980">
    <property type="match status" value="1"/>
</dbReference>
<dbReference type="SUPFAM" id="SSF56801">
    <property type="entry name" value="Acetyl-CoA synthetase-like"/>
    <property type="match status" value="1"/>
</dbReference>
<dbReference type="GO" id="GO:0005777">
    <property type="term" value="C:peroxisome"/>
    <property type="evidence" value="ECO:0007669"/>
    <property type="project" value="UniProtKB-SubCell"/>
</dbReference>
<dbReference type="GeneID" id="106743773"/>
<dbReference type="AlphaFoldDB" id="A0A6P3X571"/>
<dbReference type="Pfam" id="PF00501">
    <property type="entry name" value="AMP-binding"/>
    <property type="match status" value="1"/>
</dbReference>
<dbReference type="Gene3D" id="2.30.38.10">
    <property type="entry name" value="Luciferase, Domain 3"/>
    <property type="match status" value="1"/>
</dbReference>
<evidence type="ECO:0000256" key="3">
    <source>
        <dbReference type="ARBA" id="ARBA00022598"/>
    </source>
</evidence>
<evidence type="ECO:0000313" key="7">
    <source>
        <dbReference type="Proteomes" id="UP000515204"/>
    </source>
</evidence>
<evidence type="ECO:0000259" key="6">
    <source>
        <dbReference type="Pfam" id="PF00501"/>
    </source>
</evidence>
<comment type="similarity">
    <text evidence="2">Belongs to the ATP-dependent AMP-binding enzyme family.</text>
</comment>
<organism evidence="7 8">
    <name type="scientific">Dinoponera quadriceps</name>
    <name type="common">South American ant</name>
    <dbReference type="NCBI Taxonomy" id="609295"/>
    <lineage>
        <taxon>Eukaryota</taxon>
        <taxon>Metazoa</taxon>
        <taxon>Ecdysozoa</taxon>
        <taxon>Arthropoda</taxon>
        <taxon>Hexapoda</taxon>
        <taxon>Insecta</taxon>
        <taxon>Pterygota</taxon>
        <taxon>Neoptera</taxon>
        <taxon>Endopterygota</taxon>
        <taxon>Hymenoptera</taxon>
        <taxon>Apocrita</taxon>
        <taxon>Aculeata</taxon>
        <taxon>Formicoidea</taxon>
        <taxon>Formicidae</taxon>
        <taxon>Ponerinae</taxon>
        <taxon>Ponerini</taxon>
        <taxon>Dinoponera</taxon>
    </lineage>
</organism>
<comment type="subcellular location">
    <subcellularLocation>
        <location evidence="1">Peroxisome</location>
    </subcellularLocation>
</comment>
<dbReference type="KEGG" id="dqu:106743773"/>
<accession>A0A6P3X571</accession>
<keyword evidence="7" id="KW-1185">Reference proteome</keyword>
<evidence type="ECO:0000256" key="2">
    <source>
        <dbReference type="ARBA" id="ARBA00006432"/>
    </source>
</evidence>
<evidence type="ECO:0000313" key="8">
    <source>
        <dbReference type="RefSeq" id="XP_014473450.1"/>
    </source>
</evidence>
<keyword evidence="5" id="KW-1133">Transmembrane helix</keyword>
<reference evidence="8" key="1">
    <citation type="submission" date="2025-08" db="UniProtKB">
        <authorList>
            <consortium name="RefSeq"/>
        </authorList>
    </citation>
    <scope>IDENTIFICATION</scope>
</reference>
<protein>
    <submittedName>
        <fullName evidence="8">Luciferin 4-monooxygenase-like</fullName>
    </submittedName>
</protein>
<gene>
    <name evidence="8" type="primary">LOC106743773</name>
</gene>
<keyword evidence="5" id="KW-0812">Transmembrane</keyword>
<dbReference type="PANTHER" id="PTHR24096:SF149">
    <property type="entry name" value="AMP-BINDING DOMAIN-CONTAINING PROTEIN-RELATED"/>
    <property type="match status" value="1"/>
</dbReference>
<dbReference type="RefSeq" id="XP_014473450.1">
    <property type="nucleotide sequence ID" value="XM_014617964.1"/>
</dbReference>
<evidence type="ECO:0000256" key="1">
    <source>
        <dbReference type="ARBA" id="ARBA00004275"/>
    </source>
</evidence>
<keyword evidence="3" id="KW-0436">Ligase</keyword>